<comment type="similarity">
    <text evidence="4 19">Belongs to the CobS family.</text>
</comment>
<comment type="function">
    <text evidence="14 19">Joins adenosylcobinamide-GDP and alpha-ribazole to generate adenosylcobalamin (Ado-cobalamin). Also synthesizes adenosylcobalamin 5'-phosphate from adenosylcobinamide-GDP and alpha-ribazole 5'-phosphate.</text>
</comment>
<evidence type="ECO:0000256" key="19">
    <source>
        <dbReference type="HAMAP-Rule" id="MF_00719"/>
    </source>
</evidence>
<gene>
    <name evidence="19" type="primary">cobS</name>
    <name evidence="20" type="ORF">C7B82_20880</name>
</gene>
<dbReference type="NCBIfam" id="TIGR00317">
    <property type="entry name" value="cobS"/>
    <property type="match status" value="1"/>
</dbReference>
<dbReference type="Pfam" id="PF02654">
    <property type="entry name" value="CobS"/>
    <property type="match status" value="1"/>
</dbReference>
<evidence type="ECO:0000256" key="7">
    <source>
        <dbReference type="ARBA" id="ARBA00022475"/>
    </source>
</evidence>
<evidence type="ECO:0000256" key="9">
    <source>
        <dbReference type="ARBA" id="ARBA00022679"/>
    </source>
</evidence>
<evidence type="ECO:0000256" key="8">
    <source>
        <dbReference type="ARBA" id="ARBA00022573"/>
    </source>
</evidence>
<protein>
    <recommendedName>
        <fullName evidence="6 19">Adenosylcobinamide-GDP ribazoletransferase</fullName>
        <ecNumber evidence="5 19">2.7.8.26</ecNumber>
    </recommendedName>
    <alternativeName>
        <fullName evidence="16 19">Cobalamin synthase</fullName>
    </alternativeName>
    <alternativeName>
        <fullName evidence="15 19">Cobalamin-5'-phosphate synthase</fullName>
    </alternativeName>
</protein>
<reference evidence="21" key="1">
    <citation type="submission" date="2018-02" db="EMBL/GenBank/DDBJ databases">
        <authorList>
            <person name="Moore K."/>
            <person name="Momper L."/>
        </authorList>
    </citation>
    <scope>NUCLEOTIDE SEQUENCE [LARGE SCALE GENOMIC DNA]</scope>
    <source>
        <strain evidence="21">ULC18</strain>
    </source>
</reference>
<evidence type="ECO:0000256" key="1">
    <source>
        <dbReference type="ARBA" id="ARBA00001946"/>
    </source>
</evidence>
<dbReference type="GO" id="GO:0009236">
    <property type="term" value="P:cobalamin biosynthetic process"/>
    <property type="evidence" value="ECO:0007669"/>
    <property type="project" value="UniProtKB-UniRule"/>
</dbReference>
<evidence type="ECO:0000256" key="13">
    <source>
        <dbReference type="ARBA" id="ARBA00023136"/>
    </source>
</evidence>
<evidence type="ECO:0000256" key="2">
    <source>
        <dbReference type="ARBA" id="ARBA00004651"/>
    </source>
</evidence>
<comment type="catalytic activity">
    <reaction evidence="17 19">
        <text>alpha-ribazole + adenosylcob(III)inamide-GDP = adenosylcob(III)alamin + GMP + H(+)</text>
        <dbReference type="Rhea" id="RHEA:16049"/>
        <dbReference type="ChEBI" id="CHEBI:10329"/>
        <dbReference type="ChEBI" id="CHEBI:15378"/>
        <dbReference type="ChEBI" id="CHEBI:18408"/>
        <dbReference type="ChEBI" id="CHEBI:58115"/>
        <dbReference type="ChEBI" id="CHEBI:60487"/>
        <dbReference type="EC" id="2.7.8.26"/>
    </reaction>
</comment>
<evidence type="ECO:0000256" key="15">
    <source>
        <dbReference type="ARBA" id="ARBA00032605"/>
    </source>
</evidence>
<comment type="catalytic activity">
    <reaction evidence="18 19">
        <text>alpha-ribazole 5'-phosphate + adenosylcob(III)inamide-GDP = adenosylcob(III)alamin 5'-phosphate + GMP + H(+)</text>
        <dbReference type="Rhea" id="RHEA:23560"/>
        <dbReference type="ChEBI" id="CHEBI:15378"/>
        <dbReference type="ChEBI" id="CHEBI:57918"/>
        <dbReference type="ChEBI" id="CHEBI:58115"/>
        <dbReference type="ChEBI" id="CHEBI:60487"/>
        <dbReference type="ChEBI" id="CHEBI:60493"/>
        <dbReference type="EC" id="2.7.8.26"/>
    </reaction>
</comment>
<evidence type="ECO:0000256" key="18">
    <source>
        <dbReference type="ARBA" id="ARBA00049504"/>
    </source>
</evidence>
<keyword evidence="13 19" id="KW-0472">Membrane</keyword>
<dbReference type="GO" id="GO:0008818">
    <property type="term" value="F:cobalamin 5'-phosphate synthase activity"/>
    <property type="evidence" value="ECO:0007669"/>
    <property type="project" value="UniProtKB-UniRule"/>
</dbReference>
<dbReference type="InterPro" id="IPR003805">
    <property type="entry name" value="CobS"/>
</dbReference>
<dbReference type="GO" id="GO:0005886">
    <property type="term" value="C:plasma membrane"/>
    <property type="evidence" value="ECO:0007669"/>
    <property type="project" value="UniProtKB-SubCell"/>
</dbReference>
<proteinExistence type="inferred from homology"/>
<dbReference type="EC" id="2.7.8.26" evidence="5 19"/>
<evidence type="ECO:0000256" key="10">
    <source>
        <dbReference type="ARBA" id="ARBA00022692"/>
    </source>
</evidence>
<keyword evidence="21" id="KW-1185">Reference proteome</keyword>
<dbReference type="HAMAP" id="MF_00719">
    <property type="entry name" value="CobS"/>
    <property type="match status" value="1"/>
</dbReference>
<evidence type="ECO:0000256" key="6">
    <source>
        <dbReference type="ARBA" id="ARBA00015850"/>
    </source>
</evidence>
<evidence type="ECO:0000256" key="16">
    <source>
        <dbReference type="ARBA" id="ARBA00032853"/>
    </source>
</evidence>
<dbReference type="Proteomes" id="UP000239576">
    <property type="component" value="Unassembled WGS sequence"/>
</dbReference>
<evidence type="ECO:0000256" key="12">
    <source>
        <dbReference type="ARBA" id="ARBA00022989"/>
    </source>
</evidence>
<keyword evidence="10 19" id="KW-0812">Transmembrane</keyword>
<comment type="caution">
    <text evidence="20">The sequence shown here is derived from an EMBL/GenBank/DDBJ whole genome shotgun (WGS) entry which is preliminary data.</text>
</comment>
<evidence type="ECO:0000256" key="11">
    <source>
        <dbReference type="ARBA" id="ARBA00022842"/>
    </source>
</evidence>
<evidence type="ECO:0000256" key="3">
    <source>
        <dbReference type="ARBA" id="ARBA00004663"/>
    </source>
</evidence>
<evidence type="ECO:0000256" key="4">
    <source>
        <dbReference type="ARBA" id="ARBA00010561"/>
    </source>
</evidence>
<accession>A0A2T1DZQ0</accession>
<dbReference type="RefSeq" id="WP_106258285.1">
    <property type="nucleotide sequence ID" value="NZ_PVWK01000117.1"/>
</dbReference>
<feature type="transmembrane region" description="Helical" evidence="19">
    <location>
        <begin position="7"/>
        <end position="25"/>
    </location>
</feature>
<dbReference type="AlphaFoldDB" id="A0A2T1DZQ0"/>
<feature type="transmembrane region" description="Helical" evidence="19">
    <location>
        <begin position="108"/>
        <end position="127"/>
    </location>
</feature>
<feature type="transmembrane region" description="Helical" evidence="19">
    <location>
        <begin position="134"/>
        <end position="157"/>
    </location>
</feature>
<dbReference type="UniPathway" id="UPA00148">
    <property type="reaction ID" value="UER00238"/>
</dbReference>
<comment type="cofactor">
    <cofactor evidence="1 19">
        <name>Mg(2+)</name>
        <dbReference type="ChEBI" id="CHEBI:18420"/>
    </cofactor>
</comment>
<keyword evidence="11 19" id="KW-0460">Magnesium</keyword>
<sequence>MVKQLSTFLGAIAFYTCLPVPQYWLLTFSGIARWAPLVGLMIGSLLGLLDRGLSILTMPMLARSAIVVAVWVALTGGLHLDGAMDTADGLAVLDPKRRLQVMADSRTGAFGAMAAVIILLLKVAAFADITSHRWLVLMLVAGWGRWGQVVAIVRYPYLKPEGKGAFHKAGLRSPWEAAPTLVLLLACSGLQGWLSPTPWFTVGLTSLSGVAIALFTGAWFNQQLGGHTGDTYGAVVEWTEALLLCLMTIIV</sequence>
<reference evidence="20 21" key="2">
    <citation type="submission" date="2018-03" db="EMBL/GenBank/DDBJ databases">
        <title>The ancient ancestry and fast evolution of plastids.</title>
        <authorList>
            <person name="Moore K.R."/>
            <person name="Magnabosco C."/>
            <person name="Momper L."/>
            <person name="Gold D.A."/>
            <person name="Bosak T."/>
            <person name="Fournier G.P."/>
        </authorList>
    </citation>
    <scope>NUCLEOTIDE SEQUENCE [LARGE SCALE GENOMIC DNA]</scope>
    <source>
        <strain evidence="20 21">ULC18</strain>
    </source>
</reference>
<evidence type="ECO:0000256" key="14">
    <source>
        <dbReference type="ARBA" id="ARBA00025228"/>
    </source>
</evidence>
<dbReference type="EMBL" id="PVWK01000117">
    <property type="protein sequence ID" value="PSB25962.1"/>
    <property type="molecule type" value="Genomic_DNA"/>
</dbReference>
<dbReference type="OrthoDB" id="9794626at2"/>
<evidence type="ECO:0000256" key="5">
    <source>
        <dbReference type="ARBA" id="ARBA00013200"/>
    </source>
</evidence>
<evidence type="ECO:0000313" key="21">
    <source>
        <dbReference type="Proteomes" id="UP000239576"/>
    </source>
</evidence>
<name>A0A2T1DZQ0_9CYAN</name>
<feature type="transmembrane region" description="Helical" evidence="19">
    <location>
        <begin position="61"/>
        <end position="80"/>
    </location>
</feature>
<organism evidence="20 21">
    <name type="scientific">Stenomitos frigidus ULC18</name>
    <dbReference type="NCBI Taxonomy" id="2107698"/>
    <lineage>
        <taxon>Bacteria</taxon>
        <taxon>Bacillati</taxon>
        <taxon>Cyanobacteriota</taxon>
        <taxon>Cyanophyceae</taxon>
        <taxon>Leptolyngbyales</taxon>
        <taxon>Leptolyngbyaceae</taxon>
        <taxon>Stenomitos</taxon>
    </lineage>
</organism>
<evidence type="ECO:0000313" key="20">
    <source>
        <dbReference type="EMBL" id="PSB25962.1"/>
    </source>
</evidence>
<feature type="transmembrane region" description="Helical" evidence="19">
    <location>
        <begin position="31"/>
        <end position="49"/>
    </location>
</feature>
<keyword evidence="12 19" id="KW-1133">Transmembrane helix</keyword>
<evidence type="ECO:0000256" key="17">
    <source>
        <dbReference type="ARBA" id="ARBA00048623"/>
    </source>
</evidence>
<comment type="pathway">
    <text evidence="3 19">Cofactor biosynthesis; adenosylcobalamin biosynthesis; adenosylcobalamin from cob(II)yrinate a,c-diamide: step 7/7.</text>
</comment>
<dbReference type="PANTHER" id="PTHR34148:SF1">
    <property type="entry name" value="ADENOSYLCOBINAMIDE-GDP RIBAZOLETRANSFERASE"/>
    <property type="match status" value="1"/>
</dbReference>
<dbReference type="PANTHER" id="PTHR34148">
    <property type="entry name" value="ADENOSYLCOBINAMIDE-GDP RIBAZOLETRANSFERASE"/>
    <property type="match status" value="1"/>
</dbReference>
<comment type="subcellular location">
    <subcellularLocation>
        <location evidence="2 19">Cell membrane</location>
        <topology evidence="2 19">Multi-pass membrane protein</topology>
    </subcellularLocation>
</comment>
<keyword evidence="7 19" id="KW-1003">Cell membrane</keyword>
<dbReference type="GO" id="GO:0051073">
    <property type="term" value="F:adenosylcobinamide-GDP ribazoletransferase activity"/>
    <property type="evidence" value="ECO:0007669"/>
    <property type="project" value="UniProtKB-UniRule"/>
</dbReference>
<keyword evidence="9 19" id="KW-0808">Transferase</keyword>
<feature type="transmembrane region" description="Helical" evidence="19">
    <location>
        <begin position="199"/>
        <end position="220"/>
    </location>
</feature>
<keyword evidence="8 19" id="KW-0169">Cobalamin biosynthesis</keyword>